<protein>
    <recommendedName>
        <fullName evidence="3">Proteasome assembly chaperone 3</fullName>
    </recommendedName>
</protein>
<gene>
    <name evidence="1" type="ORF">BT63DRAFT_411267</name>
</gene>
<dbReference type="PANTHER" id="PTHR31051">
    <property type="entry name" value="PROTEASOME ASSEMBLY CHAPERONE 3"/>
    <property type="match status" value="1"/>
</dbReference>
<dbReference type="Proteomes" id="UP000799302">
    <property type="component" value="Unassembled WGS sequence"/>
</dbReference>
<dbReference type="OrthoDB" id="5593278at2759"/>
<reference evidence="1" key="1">
    <citation type="journal article" date="2020" name="Stud. Mycol.">
        <title>101 Dothideomycetes genomes: a test case for predicting lifestyles and emergence of pathogens.</title>
        <authorList>
            <person name="Haridas S."/>
            <person name="Albert R."/>
            <person name="Binder M."/>
            <person name="Bloem J."/>
            <person name="Labutti K."/>
            <person name="Salamov A."/>
            <person name="Andreopoulos B."/>
            <person name="Baker S."/>
            <person name="Barry K."/>
            <person name="Bills G."/>
            <person name="Bluhm B."/>
            <person name="Cannon C."/>
            <person name="Castanera R."/>
            <person name="Culley D."/>
            <person name="Daum C."/>
            <person name="Ezra D."/>
            <person name="Gonzalez J."/>
            <person name="Henrissat B."/>
            <person name="Kuo A."/>
            <person name="Liang C."/>
            <person name="Lipzen A."/>
            <person name="Lutzoni F."/>
            <person name="Magnuson J."/>
            <person name="Mondo S."/>
            <person name="Nolan M."/>
            <person name="Ohm R."/>
            <person name="Pangilinan J."/>
            <person name="Park H.-J."/>
            <person name="Ramirez L."/>
            <person name="Alfaro M."/>
            <person name="Sun H."/>
            <person name="Tritt A."/>
            <person name="Yoshinaga Y."/>
            <person name="Zwiers L.-H."/>
            <person name="Turgeon B."/>
            <person name="Goodwin S."/>
            <person name="Spatafora J."/>
            <person name="Crous P."/>
            <person name="Grigoriev I."/>
        </authorList>
    </citation>
    <scope>NUCLEOTIDE SEQUENCE</scope>
    <source>
        <strain evidence="1">CBS 115976</strain>
    </source>
</reference>
<evidence type="ECO:0008006" key="3">
    <source>
        <dbReference type="Google" id="ProtNLM"/>
    </source>
</evidence>
<dbReference type="GO" id="GO:0043248">
    <property type="term" value="P:proteasome assembly"/>
    <property type="evidence" value="ECO:0007669"/>
    <property type="project" value="InterPro"/>
</dbReference>
<dbReference type="EMBL" id="MU004232">
    <property type="protein sequence ID" value="KAF2671937.1"/>
    <property type="molecule type" value="Genomic_DNA"/>
</dbReference>
<accession>A0A6A6UKF7</accession>
<sequence>MHKVVADPAPFPVRSKTGEKFINNISTIASGISFADKIVLTICQNGRLAHWVQIPLSNPHPDQVPPASFETDLDAPQSDLLPAPHLTTSTLLGGTAPERETAGQLVATQIGSLLLKQRPEEQRTLVVGIGFQNAQLSSDEFAELVDLGLSML</sequence>
<dbReference type="AlphaFoldDB" id="A0A6A6UKF7"/>
<organism evidence="1 2">
    <name type="scientific">Microthyrium microscopicum</name>
    <dbReference type="NCBI Taxonomy" id="703497"/>
    <lineage>
        <taxon>Eukaryota</taxon>
        <taxon>Fungi</taxon>
        <taxon>Dikarya</taxon>
        <taxon>Ascomycota</taxon>
        <taxon>Pezizomycotina</taxon>
        <taxon>Dothideomycetes</taxon>
        <taxon>Dothideomycetes incertae sedis</taxon>
        <taxon>Microthyriales</taxon>
        <taxon>Microthyriaceae</taxon>
        <taxon>Microthyrium</taxon>
    </lineage>
</organism>
<dbReference type="PANTHER" id="PTHR31051:SF1">
    <property type="entry name" value="PROTEASOME ASSEMBLY CHAPERONE 3"/>
    <property type="match status" value="1"/>
</dbReference>
<proteinExistence type="predicted"/>
<dbReference type="InterPro" id="IPR018788">
    <property type="entry name" value="Proteasome_assmbl_chp_3"/>
</dbReference>
<dbReference type="Gene3D" id="3.30.230.90">
    <property type="match status" value="1"/>
</dbReference>
<evidence type="ECO:0000313" key="1">
    <source>
        <dbReference type="EMBL" id="KAF2671937.1"/>
    </source>
</evidence>
<keyword evidence="2" id="KW-1185">Reference proteome</keyword>
<name>A0A6A6UKF7_9PEZI</name>
<dbReference type="InterPro" id="IPR053720">
    <property type="entry name" value="Psm_Assembly_Chaperone"/>
</dbReference>
<evidence type="ECO:0000313" key="2">
    <source>
        <dbReference type="Proteomes" id="UP000799302"/>
    </source>
</evidence>